<sequence>MVWSCSGGGGSHRTVFRQADLYGVETRVLVQAVKRNMDRFPEDFMFQLTDREFANLKSQIVISSWGGSRRAKPYAFTEQGVAMLSSVLRSKRAIKVNIAIMRAFVKLRQLMTSNLELARKLEEMEIKYDEQFKIVFEAISQLMTPSERPRKKIGFEVKEPKGRYGKRARKKHS</sequence>
<evidence type="ECO:0000313" key="3">
    <source>
        <dbReference type="Proteomes" id="UP000650524"/>
    </source>
</evidence>
<accession>A0A8J6MYU1</accession>
<gene>
    <name evidence="2" type="ORF">H8E19_07885</name>
</gene>
<dbReference type="Proteomes" id="UP000650524">
    <property type="component" value="Unassembled WGS sequence"/>
</dbReference>
<evidence type="ECO:0000259" key="1">
    <source>
        <dbReference type="Pfam" id="PF10543"/>
    </source>
</evidence>
<name>A0A8J6MYU1_9DELT</name>
<dbReference type="InterPro" id="IPR018873">
    <property type="entry name" value="KilA-N_DNA-bd_domain"/>
</dbReference>
<evidence type="ECO:0000313" key="2">
    <source>
        <dbReference type="EMBL" id="MBC8177312.1"/>
    </source>
</evidence>
<proteinExistence type="predicted"/>
<protein>
    <submittedName>
        <fullName evidence="2">ORF6N domain-containing protein</fullName>
    </submittedName>
</protein>
<reference evidence="2 3" key="1">
    <citation type="submission" date="2020-08" db="EMBL/GenBank/DDBJ databases">
        <title>Bridging the membrane lipid divide: bacteria of the FCB group superphylum have the potential to synthesize archaeal ether lipids.</title>
        <authorList>
            <person name="Villanueva L."/>
            <person name="Von Meijenfeldt F.A.B."/>
            <person name="Westbye A.B."/>
            <person name="Yadav S."/>
            <person name="Hopmans E.C."/>
            <person name="Dutilh B.E."/>
            <person name="Sinninghe Damste J.S."/>
        </authorList>
    </citation>
    <scope>NUCLEOTIDE SEQUENCE [LARGE SCALE GENOMIC DNA]</scope>
    <source>
        <strain evidence="2">NIOZ-UU27</strain>
    </source>
</reference>
<dbReference type="EMBL" id="JACNJD010000200">
    <property type="protein sequence ID" value="MBC8177312.1"/>
    <property type="molecule type" value="Genomic_DNA"/>
</dbReference>
<dbReference type="AlphaFoldDB" id="A0A8J6MYU1"/>
<comment type="caution">
    <text evidence="2">The sequence shown here is derived from an EMBL/GenBank/DDBJ whole genome shotgun (WGS) entry which is preliminary data.</text>
</comment>
<dbReference type="Pfam" id="PF10543">
    <property type="entry name" value="ORF6N"/>
    <property type="match status" value="1"/>
</dbReference>
<organism evidence="2 3">
    <name type="scientific">Candidatus Desulfacyla euxinica</name>
    <dbReference type="NCBI Taxonomy" id="2841693"/>
    <lineage>
        <taxon>Bacteria</taxon>
        <taxon>Deltaproteobacteria</taxon>
        <taxon>Candidatus Desulfacyla</taxon>
    </lineage>
</organism>
<feature type="domain" description="KilA-N DNA-binding" evidence="1">
    <location>
        <begin position="19"/>
        <end position="87"/>
    </location>
</feature>